<evidence type="ECO:0000256" key="2">
    <source>
        <dbReference type="ARBA" id="ARBA00022692"/>
    </source>
</evidence>
<dbReference type="InterPro" id="IPR013083">
    <property type="entry name" value="Znf_RING/FYVE/PHD"/>
</dbReference>
<feature type="region of interest" description="Disordered" evidence="8">
    <location>
        <begin position="289"/>
        <end position="317"/>
    </location>
</feature>
<evidence type="ECO:0000256" key="8">
    <source>
        <dbReference type="SAM" id="MobiDB-lite"/>
    </source>
</evidence>
<keyword evidence="2 9" id="KW-0812">Transmembrane</keyword>
<dbReference type="AlphaFoldDB" id="A0AAW0GGA4"/>
<comment type="caution">
    <text evidence="11">The sequence shown here is derived from an EMBL/GenBank/DDBJ whole genome shotgun (WGS) entry which is preliminary data.</text>
</comment>
<dbReference type="GO" id="GO:0016020">
    <property type="term" value="C:membrane"/>
    <property type="evidence" value="ECO:0007669"/>
    <property type="project" value="UniProtKB-SubCell"/>
</dbReference>
<dbReference type="SMART" id="SM00744">
    <property type="entry name" value="RINGv"/>
    <property type="match status" value="1"/>
</dbReference>
<evidence type="ECO:0000313" key="12">
    <source>
        <dbReference type="Proteomes" id="UP001385951"/>
    </source>
</evidence>
<keyword evidence="3" id="KW-0479">Metal-binding</keyword>
<keyword evidence="6 9" id="KW-1133">Transmembrane helix</keyword>
<keyword evidence="4" id="KW-0863">Zinc-finger</keyword>
<reference evidence="11 12" key="1">
    <citation type="submission" date="2022-09" db="EMBL/GenBank/DDBJ databases">
        <authorList>
            <person name="Palmer J.M."/>
        </authorList>
    </citation>
    <scope>NUCLEOTIDE SEQUENCE [LARGE SCALE GENOMIC DNA]</scope>
    <source>
        <strain evidence="11 12">DSM 7382</strain>
    </source>
</reference>
<dbReference type="PANTHER" id="PTHR46283">
    <property type="entry name" value="E3 UBIQUITIN-PROTEIN LIGASE MARCH5"/>
    <property type="match status" value="1"/>
</dbReference>
<keyword evidence="12" id="KW-1185">Reference proteome</keyword>
<evidence type="ECO:0000256" key="5">
    <source>
        <dbReference type="ARBA" id="ARBA00022833"/>
    </source>
</evidence>
<evidence type="ECO:0000256" key="6">
    <source>
        <dbReference type="ARBA" id="ARBA00022989"/>
    </source>
</evidence>
<evidence type="ECO:0000259" key="10">
    <source>
        <dbReference type="PROSITE" id="PS51292"/>
    </source>
</evidence>
<protein>
    <recommendedName>
        <fullName evidence="10">RING-CH-type domain-containing protein</fullName>
    </recommendedName>
</protein>
<dbReference type="GO" id="GO:0008270">
    <property type="term" value="F:zinc ion binding"/>
    <property type="evidence" value="ECO:0007669"/>
    <property type="project" value="UniProtKB-KW"/>
</dbReference>
<sequence length="481" mass="54261">MEQPWVPTVDDLRVKMCYICREEEHHDRPTEPPIAWVHPCNCTLIAHESCLLSWIQSSQQDASRAQNALKCPQCGTVYELESDNPSSLRILNSLNTAISSAGKMFTIGGISAAVLASGFGIYIIFTSYGAYAVQEFLGKEMFDLVLTDDPSNWPWHALINLPLVPISLILSRTNILEGFPLVPLFLAWTTSPPVQTTENLMTARWRRASITGSDRPWGPILSWPPSPLMVTFLFPVVMKLYRSYFGKLRQRIMGQEPAADATIRRYVWALNDDRNLQLQVDVNAIPDQEEARAQGQNANQRQEGDGEQNDENQEDLPNDPVAAAERTIRVTSASLGRFIGGALLIPRISNLMGNILFRLSKYSFLLRHLLAIRPPRMGPPEVFGKWFDSQPWSRMTAARQFGVGMHMALSVMCGGTKTFAECDPVWWRNAVGMGTFILAKDCINLFHLWLTKREIETRRVKNRSFAGVDIRELDLIRPSRS</sequence>
<dbReference type="Proteomes" id="UP001385951">
    <property type="component" value="Unassembled WGS sequence"/>
</dbReference>
<organism evidence="11 12">
    <name type="scientific">Cerrena zonata</name>
    <dbReference type="NCBI Taxonomy" id="2478898"/>
    <lineage>
        <taxon>Eukaryota</taxon>
        <taxon>Fungi</taxon>
        <taxon>Dikarya</taxon>
        <taxon>Basidiomycota</taxon>
        <taxon>Agaricomycotina</taxon>
        <taxon>Agaricomycetes</taxon>
        <taxon>Polyporales</taxon>
        <taxon>Cerrenaceae</taxon>
        <taxon>Cerrena</taxon>
    </lineage>
</organism>
<dbReference type="EMBL" id="JASBNA010000010">
    <property type="protein sequence ID" value="KAK7688531.1"/>
    <property type="molecule type" value="Genomic_DNA"/>
</dbReference>
<accession>A0AAW0GGA4</accession>
<comment type="subcellular location">
    <subcellularLocation>
        <location evidence="1">Membrane</location>
        <topology evidence="1">Multi-pass membrane protein</topology>
    </subcellularLocation>
</comment>
<dbReference type="Gene3D" id="3.30.40.10">
    <property type="entry name" value="Zinc/RING finger domain, C3HC4 (zinc finger)"/>
    <property type="match status" value="1"/>
</dbReference>
<feature type="transmembrane region" description="Helical" evidence="9">
    <location>
        <begin position="112"/>
        <end position="133"/>
    </location>
</feature>
<evidence type="ECO:0000256" key="4">
    <source>
        <dbReference type="ARBA" id="ARBA00022771"/>
    </source>
</evidence>
<proteinExistence type="predicted"/>
<feature type="domain" description="RING-CH-type" evidence="10">
    <location>
        <begin position="9"/>
        <end position="81"/>
    </location>
</feature>
<dbReference type="SUPFAM" id="SSF57850">
    <property type="entry name" value="RING/U-box"/>
    <property type="match status" value="1"/>
</dbReference>
<dbReference type="Pfam" id="PF12906">
    <property type="entry name" value="RINGv"/>
    <property type="match status" value="1"/>
</dbReference>
<keyword evidence="7 9" id="KW-0472">Membrane</keyword>
<dbReference type="InterPro" id="IPR011016">
    <property type="entry name" value="Znf_RING-CH"/>
</dbReference>
<evidence type="ECO:0000256" key="1">
    <source>
        <dbReference type="ARBA" id="ARBA00004141"/>
    </source>
</evidence>
<evidence type="ECO:0000313" key="11">
    <source>
        <dbReference type="EMBL" id="KAK7688531.1"/>
    </source>
</evidence>
<name>A0AAW0GGA4_9APHY</name>
<keyword evidence="5" id="KW-0862">Zinc</keyword>
<evidence type="ECO:0000256" key="9">
    <source>
        <dbReference type="SAM" id="Phobius"/>
    </source>
</evidence>
<gene>
    <name evidence="11" type="ORF">QCA50_008069</name>
</gene>
<evidence type="ECO:0000256" key="3">
    <source>
        <dbReference type="ARBA" id="ARBA00022723"/>
    </source>
</evidence>
<dbReference type="PROSITE" id="PS51292">
    <property type="entry name" value="ZF_RING_CH"/>
    <property type="match status" value="1"/>
</dbReference>
<feature type="compositionally biased region" description="Acidic residues" evidence="8">
    <location>
        <begin position="305"/>
        <end position="317"/>
    </location>
</feature>
<evidence type="ECO:0000256" key="7">
    <source>
        <dbReference type="ARBA" id="ARBA00023136"/>
    </source>
</evidence>